<keyword evidence="4" id="KW-0274">FAD</keyword>
<evidence type="ECO:0000256" key="4">
    <source>
        <dbReference type="ARBA" id="ARBA00022827"/>
    </source>
</evidence>
<dbReference type="InterPro" id="IPR045024">
    <property type="entry name" value="NDH-2"/>
</dbReference>
<dbReference type="PRINTS" id="PR00368">
    <property type="entry name" value="FADPNR"/>
</dbReference>
<comment type="catalytic activity">
    <reaction evidence="7">
        <text>a quinone + NADH + H(+) = a quinol + NAD(+)</text>
        <dbReference type="Rhea" id="RHEA:46160"/>
        <dbReference type="ChEBI" id="CHEBI:15378"/>
        <dbReference type="ChEBI" id="CHEBI:24646"/>
        <dbReference type="ChEBI" id="CHEBI:57540"/>
        <dbReference type="ChEBI" id="CHEBI:57945"/>
        <dbReference type="ChEBI" id="CHEBI:132124"/>
        <dbReference type="EC" id="1.6.5.9"/>
    </reaction>
</comment>
<proteinExistence type="inferred from homology"/>
<evidence type="ECO:0000256" key="6">
    <source>
        <dbReference type="ARBA" id="ARBA00023027"/>
    </source>
</evidence>
<accession>A0A6B3S070</accession>
<evidence type="ECO:0000259" key="9">
    <source>
        <dbReference type="Pfam" id="PF07992"/>
    </source>
</evidence>
<sequence>MQTQNGAPPHHVVVIGAGFAGLQVVKTLAGSGARITLIDRKNYHLFQPLLYQVASTILSPSEIAWPIRRLMRNRPEVRTVMAQVVGVKDGRVLVEGGDPIPYDTLVLATGSEPAYFGHADWPDVAPGLKTLEDATLIRRRLLLALEQAEVEPDPDRRRALMTFAVIGGGPTGVELVGVITELAHRTLRNEFRQIDSDEVRVLLIEGGPRILGHFPESLSKYAQDALASMGAELRIGKPVTGLTREGVQIGEDFFPSATVIWAAGVAASPAAKWLGVAADRSGRIPVGPDLRVEGHPNVFVIGDLAAAAWSEGTLVPQLAPAAKQQGTHVGRTIKADLKGRSGPPPFRYRHAGNLATIGRRSAVVHYGSLRLTGALAWWIWGFAHILFLIGARNRIVVAWSWLWTYLRGQNAARLIVDPPDCADGVAARHPLLAPLVQQGATRAAGTRTKSAQDLPHDSK</sequence>
<dbReference type="PRINTS" id="PR00411">
    <property type="entry name" value="PNDRDTASEI"/>
</dbReference>
<dbReference type="InterPro" id="IPR036188">
    <property type="entry name" value="FAD/NAD-bd_sf"/>
</dbReference>
<dbReference type="GO" id="GO:0050136">
    <property type="term" value="F:NADH dehydrogenase (quinone) (non-electrogenic) activity"/>
    <property type="evidence" value="ECO:0007669"/>
    <property type="project" value="UniProtKB-EC"/>
</dbReference>
<feature type="region of interest" description="Disordered" evidence="8">
    <location>
        <begin position="438"/>
        <end position="459"/>
    </location>
</feature>
<protein>
    <recommendedName>
        <fullName evidence="2">NADH:ubiquinone reductase (non-electrogenic)</fullName>
        <ecNumber evidence="2">1.6.5.9</ecNumber>
    </recommendedName>
</protein>
<evidence type="ECO:0000256" key="8">
    <source>
        <dbReference type="SAM" id="MobiDB-lite"/>
    </source>
</evidence>
<keyword evidence="3" id="KW-0285">Flavoprotein</keyword>
<evidence type="ECO:0000313" key="11">
    <source>
        <dbReference type="Proteomes" id="UP000481421"/>
    </source>
</evidence>
<dbReference type="InterPro" id="IPR023753">
    <property type="entry name" value="FAD/NAD-binding_dom"/>
</dbReference>
<evidence type="ECO:0000256" key="1">
    <source>
        <dbReference type="ARBA" id="ARBA00005272"/>
    </source>
</evidence>
<keyword evidence="5" id="KW-0560">Oxidoreductase</keyword>
<evidence type="ECO:0000256" key="7">
    <source>
        <dbReference type="ARBA" id="ARBA00047599"/>
    </source>
</evidence>
<dbReference type="Proteomes" id="UP000481421">
    <property type="component" value="Unassembled WGS sequence"/>
</dbReference>
<comment type="similarity">
    <text evidence="1">Belongs to the NADH dehydrogenase family.</text>
</comment>
<keyword evidence="11" id="KW-1185">Reference proteome</keyword>
<dbReference type="EMBL" id="JAAIKE010000020">
    <property type="protein sequence ID" value="NEX48782.1"/>
    <property type="molecule type" value="Genomic_DNA"/>
</dbReference>
<name>A0A6B3S070_9RHOB</name>
<reference evidence="10 11" key="1">
    <citation type="submission" date="2020-02" db="EMBL/GenBank/DDBJ databases">
        <title>Rhodobacter algicola sp. nov., isolated from microalga culture.</title>
        <authorList>
            <person name="Park C.-Y."/>
        </authorList>
    </citation>
    <scope>NUCLEOTIDE SEQUENCE [LARGE SCALE GENOMIC DNA]</scope>
    <source>
        <strain evidence="10 11">ETT8</strain>
    </source>
</reference>
<dbReference type="PANTHER" id="PTHR43706">
    <property type="entry name" value="NADH DEHYDROGENASE"/>
    <property type="match status" value="1"/>
</dbReference>
<feature type="domain" description="FAD/NAD(P)-binding" evidence="9">
    <location>
        <begin position="11"/>
        <end position="326"/>
    </location>
</feature>
<dbReference type="PANTHER" id="PTHR43706:SF47">
    <property type="entry name" value="EXTERNAL NADH-UBIQUINONE OXIDOREDUCTASE 1, MITOCHONDRIAL-RELATED"/>
    <property type="match status" value="1"/>
</dbReference>
<comment type="caution">
    <text evidence="10">The sequence shown here is derived from an EMBL/GenBank/DDBJ whole genome shotgun (WGS) entry which is preliminary data.</text>
</comment>
<dbReference type="Pfam" id="PF07992">
    <property type="entry name" value="Pyr_redox_2"/>
    <property type="match status" value="1"/>
</dbReference>
<dbReference type="SUPFAM" id="SSF51905">
    <property type="entry name" value="FAD/NAD(P)-binding domain"/>
    <property type="match status" value="1"/>
</dbReference>
<dbReference type="AlphaFoldDB" id="A0A6B3S070"/>
<evidence type="ECO:0000313" key="10">
    <source>
        <dbReference type="EMBL" id="NEX48782.1"/>
    </source>
</evidence>
<gene>
    <name evidence="10" type="ORF">G3572_21555</name>
</gene>
<dbReference type="RefSeq" id="WP_164615732.1">
    <property type="nucleotide sequence ID" value="NZ_JAAIKE010000020.1"/>
</dbReference>
<dbReference type="Gene3D" id="3.50.50.100">
    <property type="match status" value="1"/>
</dbReference>
<dbReference type="EC" id="1.6.5.9" evidence="2"/>
<evidence type="ECO:0000256" key="5">
    <source>
        <dbReference type="ARBA" id="ARBA00023002"/>
    </source>
</evidence>
<evidence type="ECO:0000256" key="2">
    <source>
        <dbReference type="ARBA" id="ARBA00012637"/>
    </source>
</evidence>
<organism evidence="10 11">
    <name type="scientific">Pseudotabrizicola algicola</name>
    <dbReference type="NCBI Taxonomy" id="2709381"/>
    <lineage>
        <taxon>Bacteria</taxon>
        <taxon>Pseudomonadati</taxon>
        <taxon>Pseudomonadota</taxon>
        <taxon>Alphaproteobacteria</taxon>
        <taxon>Rhodobacterales</taxon>
        <taxon>Paracoccaceae</taxon>
        <taxon>Pseudotabrizicola</taxon>
    </lineage>
</organism>
<evidence type="ECO:0000256" key="3">
    <source>
        <dbReference type="ARBA" id="ARBA00022630"/>
    </source>
</evidence>
<keyword evidence="6" id="KW-0520">NAD</keyword>